<accession>A0A0S4IHG1</accession>
<dbReference type="VEuPathDB" id="TriTrypDB:BSAL_50625"/>
<keyword evidence="2" id="KW-0675">Receptor</keyword>
<protein>
    <submittedName>
        <fullName evidence="2">Receptor-type protein kinase, putative</fullName>
    </submittedName>
</protein>
<dbReference type="InterPro" id="IPR057207">
    <property type="entry name" value="FBXL15_LRR"/>
</dbReference>
<organism evidence="2 3">
    <name type="scientific">Bodo saltans</name>
    <name type="common">Flagellated protozoan</name>
    <dbReference type="NCBI Taxonomy" id="75058"/>
    <lineage>
        <taxon>Eukaryota</taxon>
        <taxon>Discoba</taxon>
        <taxon>Euglenozoa</taxon>
        <taxon>Kinetoplastea</taxon>
        <taxon>Metakinetoplastina</taxon>
        <taxon>Eubodonida</taxon>
        <taxon>Bodonidae</taxon>
        <taxon>Bodo</taxon>
    </lineage>
</organism>
<dbReference type="OrthoDB" id="3219396at2759"/>
<gene>
    <name evidence="2" type="ORF">BSAL_50625</name>
</gene>
<reference evidence="3" key="1">
    <citation type="submission" date="2015-09" db="EMBL/GenBank/DDBJ databases">
        <authorList>
            <consortium name="Pathogen Informatics"/>
        </authorList>
    </citation>
    <scope>NUCLEOTIDE SEQUENCE [LARGE SCALE GENOMIC DNA]</scope>
    <source>
        <strain evidence="3">Lake Konstanz</strain>
    </source>
</reference>
<dbReference type="Gene3D" id="3.80.10.10">
    <property type="entry name" value="Ribonuclease Inhibitor"/>
    <property type="match status" value="1"/>
</dbReference>
<dbReference type="EMBL" id="CYKH01000044">
    <property type="protein sequence ID" value="CUE64581.1"/>
    <property type="molecule type" value="Genomic_DNA"/>
</dbReference>
<dbReference type="Proteomes" id="UP000051952">
    <property type="component" value="Unassembled WGS sequence"/>
</dbReference>
<dbReference type="GO" id="GO:0031146">
    <property type="term" value="P:SCF-dependent proteasomal ubiquitin-dependent protein catabolic process"/>
    <property type="evidence" value="ECO:0007669"/>
    <property type="project" value="TreeGrafter"/>
</dbReference>
<dbReference type="InterPro" id="IPR032675">
    <property type="entry name" value="LRR_dom_sf"/>
</dbReference>
<dbReference type="AlphaFoldDB" id="A0A0S4IHG1"/>
<keyword evidence="2" id="KW-0808">Transferase</keyword>
<dbReference type="PANTHER" id="PTHR13318">
    <property type="entry name" value="PARTNER OF PAIRED, ISOFORM B-RELATED"/>
    <property type="match status" value="1"/>
</dbReference>
<sequence length="168" mass="18782">MPPTLHARVKRMRDGSAHSPLAASQLTNLSRLFVRHPVIASLKELRLMNSKYNYYDTITDDGLAIVATTLQQLRYLEITNYDTITDDGLAIVATTLQQLRYLEITNCDRITDAGLKCISALQQLRHLNVALCDNITDTGLAPSLAVMQRLRHLDLGDCYKISETLALP</sequence>
<evidence type="ECO:0000259" key="1">
    <source>
        <dbReference type="Pfam" id="PF25372"/>
    </source>
</evidence>
<dbReference type="GO" id="GO:0019005">
    <property type="term" value="C:SCF ubiquitin ligase complex"/>
    <property type="evidence" value="ECO:0007669"/>
    <property type="project" value="TreeGrafter"/>
</dbReference>
<dbReference type="InterPro" id="IPR006553">
    <property type="entry name" value="Leu-rich_rpt_Cys-con_subtyp"/>
</dbReference>
<dbReference type="Pfam" id="PF25372">
    <property type="entry name" value="DUF7885"/>
    <property type="match status" value="1"/>
</dbReference>
<feature type="domain" description="F-box/LRR-repeat protein 15-like leucin rich repeat" evidence="1">
    <location>
        <begin position="39"/>
        <end position="162"/>
    </location>
</feature>
<dbReference type="SMART" id="SM00367">
    <property type="entry name" value="LRR_CC"/>
    <property type="match status" value="3"/>
</dbReference>
<evidence type="ECO:0000313" key="3">
    <source>
        <dbReference type="Proteomes" id="UP000051952"/>
    </source>
</evidence>
<dbReference type="GO" id="GO:0016301">
    <property type="term" value="F:kinase activity"/>
    <property type="evidence" value="ECO:0007669"/>
    <property type="project" value="UniProtKB-KW"/>
</dbReference>
<name>A0A0S4IHG1_BODSA</name>
<keyword evidence="3" id="KW-1185">Reference proteome</keyword>
<proteinExistence type="predicted"/>
<evidence type="ECO:0000313" key="2">
    <source>
        <dbReference type="EMBL" id="CUE64581.1"/>
    </source>
</evidence>
<keyword evidence="2" id="KW-0418">Kinase</keyword>
<dbReference type="SUPFAM" id="SSF52047">
    <property type="entry name" value="RNI-like"/>
    <property type="match status" value="1"/>
</dbReference>